<evidence type="ECO:0000313" key="3">
    <source>
        <dbReference type="Proteomes" id="UP000265800"/>
    </source>
</evidence>
<feature type="transmembrane region" description="Helical" evidence="1">
    <location>
        <begin position="81"/>
        <end position="99"/>
    </location>
</feature>
<keyword evidence="1" id="KW-0812">Transmembrane</keyword>
<keyword evidence="1" id="KW-1133">Transmembrane helix</keyword>
<dbReference type="Proteomes" id="UP000265800">
    <property type="component" value="Unassembled WGS sequence"/>
</dbReference>
<comment type="caution">
    <text evidence="2">The sequence shown here is derived from an EMBL/GenBank/DDBJ whole genome shotgun (WGS) entry which is preliminary data.</text>
</comment>
<feature type="transmembrane region" description="Helical" evidence="1">
    <location>
        <begin position="22"/>
        <end position="42"/>
    </location>
</feature>
<proteinExistence type="predicted"/>
<evidence type="ECO:0000313" key="2">
    <source>
        <dbReference type="EMBL" id="RIH81879.1"/>
    </source>
</evidence>
<organism evidence="2 3">
    <name type="scientific">Meiothermus luteus</name>
    <dbReference type="NCBI Taxonomy" id="2026184"/>
    <lineage>
        <taxon>Bacteria</taxon>
        <taxon>Thermotogati</taxon>
        <taxon>Deinococcota</taxon>
        <taxon>Deinococci</taxon>
        <taxon>Thermales</taxon>
        <taxon>Thermaceae</taxon>
        <taxon>Meiothermus</taxon>
    </lineage>
</organism>
<feature type="transmembrane region" description="Helical" evidence="1">
    <location>
        <begin position="54"/>
        <end position="75"/>
    </location>
</feature>
<dbReference type="AlphaFoldDB" id="A0A399EFF2"/>
<sequence>MFLFYTVGHYLTGWPFPTPLDLLRIASAVLVGGGMGLAFSRFWPLPPQPGFERIFRIFFLLLPALVLGYGLQLLFSANQALSLIVPLSAWLSSGLIVRLPQEGGRDRGR</sequence>
<keyword evidence="3" id="KW-1185">Reference proteome</keyword>
<evidence type="ECO:0000256" key="1">
    <source>
        <dbReference type="SAM" id="Phobius"/>
    </source>
</evidence>
<dbReference type="EMBL" id="QWKZ01000133">
    <property type="protein sequence ID" value="RIH81879.1"/>
    <property type="molecule type" value="Genomic_DNA"/>
</dbReference>
<accession>A0A399EFF2</accession>
<name>A0A399EFF2_9DEIN</name>
<reference evidence="2 3" key="1">
    <citation type="submission" date="2018-08" db="EMBL/GenBank/DDBJ databases">
        <title>Meiothermus luteus KCTC 52599 genome sequencing project.</title>
        <authorList>
            <person name="Da Costa M.S."/>
            <person name="Albuquerque L."/>
            <person name="Raposo P."/>
            <person name="Froufe H.J.C."/>
            <person name="Barroso C.S."/>
            <person name="Egas C."/>
        </authorList>
    </citation>
    <scope>NUCLEOTIDE SEQUENCE [LARGE SCALE GENOMIC DNA]</scope>
    <source>
        <strain evidence="2 3">KCTC 52599</strain>
    </source>
</reference>
<gene>
    <name evidence="2" type="ORF">Mlute_02663</name>
</gene>
<keyword evidence="1" id="KW-0472">Membrane</keyword>
<protein>
    <submittedName>
        <fullName evidence="2">Uncharacterized protein</fullName>
    </submittedName>
</protein>